<organism evidence="6 7">
    <name type="scientific">Rosa chinensis</name>
    <name type="common">China rose</name>
    <dbReference type="NCBI Taxonomy" id="74649"/>
    <lineage>
        <taxon>Eukaryota</taxon>
        <taxon>Viridiplantae</taxon>
        <taxon>Streptophyta</taxon>
        <taxon>Embryophyta</taxon>
        <taxon>Tracheophyta</taxon>
        <taxon>Spermatophyta</taxon>
        <taxon>Magnoliopsida</taxon>
        <taxon>eudicotyledons</taxon>
        <taxon>Gunneridae</taxon>
        <taxon>Pentapetalae</taxon>
        <taxon>rosids</taxon>
        <taxon>fabids</taxon>
        <taxon>Rosales</taxon>
        <taxon>Rosaceae</taxon>
        <taxon>Rosoideae</taxon>
        <taxon>Rosoideae incertae sedis</taxon>
        <taxon>Rosa</taxon>
    </lineage>
</organism>
<dbReference type="AlphaFoldDB" id="A0A2P6S424"/>
<comment type="subcellular location">
    <subcellularLocation>
        <location evidence="1">Nucleus</location>
        <location evidence="1">Nucleolus</location>
    </subcellularLocation>
</comment>
<dbReference type="Pfam" id="PF06870">
    <property type="entry name" value="RNA_pol_I_A49"/>
    <property type="match status" value="1"/>
</dbReference>
<evidence type="ECO:0000313" key="6">
    <source>
        <dbReference type="EMBL" id="PRQ53423.1"/>
    </source>
</evidence>
<dbReference type="Gramene" id="PRQ53423">
    <property type="protein sequence ID" value="PRQ53423"/>
    <property type="gene ID" value="RchiOBHm_Chr2g0166351"/>
</dbReference>
<gene>
    <name evidence="6" type="ORF">RchiOBHm_Chr2g0166351</name>
</gene>
<dbReference type="Proteomes" id="UP000238479">
    <property type="component" value="Chromosome 2"/>
</dbReference>
<keyword evidence="4" id="KW-0804">Transcription</keyword>
<dbReference type="GO" id="GO:0005730">
    <property type="term" value="C:nucleolus"/>
    <property type="evidence" value="ECO:0007669"/>
    <property type="project" value="UniProtKB-SubCell"/>
</dbReference>
<dbReference type="STRING" id="74649.A0A2P6S424"/>
<dbReference type="GO" id="GO:0003677">
    <property type="term" value="F:DNA binding"/>
    <property type="evidence" value="ECO:0007669"/>
    <property type="project" value="InterPro"/>
</dbReference>
<accession>A0A2P6S424</accession>
<evidence type="ECO:0000313" key="7">
    <source>
        <dbReference type="Proteomes" id="UP000238479"/>
    </source>
</evidence>
<protein>
    <submittedName>
        <fullName evidence="6">Putative RNA polymerase I associated factor, A49</fullName>
    </submittedName>
</protein>
<dbReference type="OMA" id="ETNAYPH"/>
<evidence type="ECO:0000256" key="2">
    <source>
        <dbReference type="ARBA" id="ARBA00009430"/>
    </source>
</evidence>
<evidence type="ECO:0000256" key="3">
    <source>
        <dbReference type="ARBA" id="ARBA00022478"/>
    </source>
</evidence>
<evidence type="ECO:0000256" key="4">
    <source>
        <dbReference type="ARBA" id="ARBA00023163"/>
    </source>
</evidence>
<keyword evidence="3" id="KW-0240">DNA-directed RNA polymerase</keyword>
<dbReference type="GO" id="GO:0000428">
    <property type="term" value="C:DNA-directed RNA polymerase complex"/>
    <property type="evidence" value="ECO:0007669"/>
    <property type="project" value="UniProtKB-KW"/>
</dbReference>
<comment type="caution">
    <text evidence="6">The sequence shown here is derived from an EMBL/GenBank/DDBJ whole genome shotgun (WGS) entry which is preliminary data.</text>
</comment>
<dbReference type="EMBL" id="PDCK01000040">
    <property type="protein sequence ID" value="PRQ53423.1"/>
    <property type="molecule type" value="Genomic_DNA"/>
</dbReference>
<evidence type="ECO:0000256" key="1">
    <source>
        <dbReference type="ARBA" id="ARBA00004604"/>
    </source>
</evidence>
<reference evidence="6 7" key="1">
    <citation type="journal article" date="2018" name="Nat. Genet.">
        <title>The Rosa genome provides new insights in the design of modern roses.</title>
        <authorList>
            <person name="Bendahmane M."/>
        </authorList>
    </citation>
    <scope>NUCLEOTIDE SEQUENCE [LARGE SCALE GENOMIC DNA]</scope>
    <source>
        <strain evidence="7">cv. Old Blush</strain>
    </source>
</reference>
<dbReference type="GO" id="GO:0006351">
    <property type="term" value="P:DNA-templated transcription"/>
    <property type="evidence" value="ECO:0007669"/>
    <property type="project" value="InterPro"/>
</dbReference>
<keyword evidence="5" id="KW-0539">Nucleus</keyword>
<comment type="similarity">
    <text evidence="2">Belongs to the eukaryotic RPA49/POLR1E RNA polymerase subunit family.</text>
</comment>
<dbReference type="PANTHER" id="PTHR14440">
    <property type="entry name" value="DNA-DIRECTED RNA POLYMERASE I SUBUNIT RPA49"/>
    <property type="match status" value="1"/>
</dbReference>
<sequence>MKVAPEDTRSNPQKPQTVIKVIPGNPERMAPLVGYFPSGFDPTKSSDLNSTKVGVFRHKERSGTRLQLVVTPEKDAEVDFVGTSYAGEAQAGEHCAYGLGILDKATHTLKIVPIANNKVFRLEPKVQGADSSNKELASSVIGKLSAHEKTEKLTELHNRYGTKKSIRQNKRMQTLKHGDDPVAQNDLNAIKNGMTNREDLEEVSDCHNDRNTPPFNASATTPQEAYPLDKIISTAEWKFLQDIHKLVEGGSELPRFVSNRIHKLQQIVDEEKKNKLACIFSYIMHLIKFKDLHSMELKGLFFPKAHRFPSIIRDKFSRMFDAVSRKLSTEKSNLLISYVLVLTLFVDEFQTSLTDIAKDLRMSTLKLRTHYETLGCKVSKKNNFITVTLPVPLQFPTLKRKRSNR</sequence>
<name>A0A2P6S424_ROSCH</name>
<proteinExistence type="inferred from homology"/>
<dbReference type="InterPro" id="IPR009668">
    <property type="entry name" value="RNA_pol-assoc_fac_A49-like"/>
</dbReference>
<evidence type="ECO:0000256" key="5">
    <source>
        <dbReference type="ARBA" id="ARBA00023242"/>
    </source>
</evidence>
<keyword evidence="7" id="KW-1185">Reference proteome</keyword>